<dbReference type="Pfam" id="PF04229">
    <property type="entry name" value="GrpB"/>
    <property type="match status" value="1"/>
</dbReference>
<dbReference type="Proteomes" id="UP001165287">
    <property type="component" value="Unassembled WGS sequence"/>
</dbReference>
<dbReference type="PANTHER" id="PTHR34822:SF1">
    <property type="entry name" value="GRPB FAMILY PROTEIN"/>
    <property type="match status" value="1"/>
</dbReference>
<reference evidence="1" key="1">
    <citation type="submission" date="2024-05" db="EMBL/GenBank/DDBJ databases">
        <title>Metabacillus sp. nov., isolated from the rhizosphere soil of tomato plants.</title>
        <authorList>
            <person name="Ma R."/>
        </authorList>
    </citation>
    <scope>NUCLEOTIDE SEQUENCE</scope>
    <source>
        <strain evidence="1">DBTR6</strain>
    </source>
</reference>
<gene>
    <name evidence="1" type="ORF">K9V48_24745</name>
</gene>
<accession>A0ABS7UYE6</accession>
<dbReference type="SUPFAM" id="SSF81301">
    <property type="entry name" value="Nucleotidyltransferase"/>
    <property type="match status" value="1"/>
</dbReference>
<dbReference type="EMBL" id="JAIQUM010000102">
    <property type="protein sequence ID" value="MBZ5753346.1"/>
    <property type="molecule type" value="Genomic_DNA"/>
</dbReference>
<comment type="caution">
    <text evidence="1">The sequence shown here is derived from an EMBL/GenBank/DDBJ whole genome shotgun (WGS) entry which is preliminary data.</text>
</comment>
<dbReference type="RefSeq" id="WP_224141773.1">
    <property type="nucleotide sequence ID" value="NZ_JAIQUM010000102.1"/>
</dbReference>
<sequence>MVNRAMNIIVTDYNENWVQLFEKEATIIRDLLQDELVDIHHIGSTAVPNLKAKPIIDIMPIVLDIEKVDNFNEKMIEIGYEPLGELGIKGRRYFRKGGENRTHQIHIFQYDNDFEIERHLAVRDYLKSHKEDVMEYGKLKEQLAHEFPKDIDGYSNGKNDFVKNLERRAIEWKRKNNS</sequence>
<name>A0ABS7UYE6_9BACI</name>
<dbReference type="InterPro" id="IPR007344">
    <property type="entry name" value="GrpB/CoaE"/>
</dbReference>
<dbReference type="Gene3D" id="3.30.460.10">
    <property type="entry name" value="Beta Polymerase, domain 2"/>
    <property type="match status" value="1"/>
</dbReference>
<dbReference type="InterPro" id="IPR043519">
    <property type="entry name" value="NT_sf"/>
</dbReference>
<keyword evidence="2" id="KW-1185">Reference proteome</keyword>
<proteinExistence type="predicted"/>
<evidence type="ECO:0000313" key="1">
    <source>
        <dbReference type="EMBL" id="MBZ5753346.1"/>
    </source>
</evidence>
<organism evidence="1 2">
    <name type="scientific">Metabacillus rhizolycopersici</name>
    <dbReference type="NCBI Taxonomy" id="2875709"/>
    <lineage>
        <taxon>Bacteria</taxon>
        <taxon>Bacillati</taxon>
        <taxon>Bacillota</taxon>
        <taxon>Bacilli</taxon>
        <taxon>Bacillales</taxon>
        <taxon>Bacillaceae</taxon>
        <taxon>Metabacillus</taxon>
    </lineage>
</organism>
<dbReference type="PANTHER" id="PTHR34822">
    <property type="entry name" value="GRPB DOMAIN PROTEIN (AFU_ORTHOLOGUE AFUA_1G01530)"/>
    <property type="match status" value="1"/>
</dbReference>
<protein>
    <submittedName>
        <fullName evidence="1">GrpB family protein</fullName>
    </submittedName>
</protein>
<evidence type="ECO:0000313" key="2">
    <source>
        <dbReference type="Proteomes" id="UP001165287"/>
    </source>
</evidence>